<dbReference type="PRINTS" id="PR01438">
    <property type="entry name" value="UNVRSLSTRESS"/>
</dbReference>
<evidence type="ECO:0000313" key="4">
    <source>
        <dbReference type="Proteomes" id="UP001176471"/>
    </source>
</evidence>
<name>A0ABT8ZNI3_9SPHN</name>
<evidence type="ECO:0000259" key="2">
    <source>
        <dbReference type="Pfam" id="PF00582"/>
    </source>
</evidence>
<evidence type="ECO:0000313" key="3">
    <source>
        <dbReference type="EMBL" id="MDO7835998.1"/>
    </source>
</evidence>
<dbReference type="Pfam" id="PF00582">
    <property type="entry name" value="Usp"/>
    <property type="match status" value="1"/>
</dbReference>
<gene>
    <name evidence="3" type="ORF">Q4610_13175</name>
</gene>
<evidence type="ECO:0000256" key="1">
    <source>
        <dbReference type="ARBA" id="ARBA00008791"/>
    </source>
</evidence>
<reference evidence="3" key="1">
    <citation type="submission" date="2023-07" db="EMBL/GenBank/DDBJ databases">
        <title>Bacterial whole genome sequence for Sphingobium sp. HBC34.</title>
        <authorList>
            <person name="Le V."/>
            <person name="Ko S.-R."/>
            <person name="Ahn C.-Y."/>
            <person name="Oh H.-M."/>
        </authorList>
    </citation>
    <scope>NUCLEOTIDE SEQUENCE</scope>
    <source>
        <strain evidence="3">HBC34</strain>
    </source>
</reference>
<comment type="caution">
    <text evidence="3">The sequence shown here is derived from an EMBL/GenBank/DDBJ whole genome shotgun (WGS) entry which is preliminary data.</text>
</comment>
<keyword evidence="4" id="KW-1185">Reference proteome</keyword>
<dbReference type="Gene3D" id="3.40.50.12370">
    <property type="match status" value="1"/>
</dbReference>
<dbReference type="PANTHER" id="PTHR46268:SF15">
    <property type="entry name" value="UNIVERSAL STRESS PROTEIN HP_0031"/>
    <property type="match status" value="1"/>
</dbReference>
<dbReference type="InterPro" id="IPR006016">
    <property type="entry name" value="UspA"/>
</dbReference>
<organism evidence="3 4">
    <name type="scientific">Sphingobium cyanobacteriorum</name>
    <dbReference type="NCBI Taxonomy" id="3063954"/>
    <lineage>
        <taxon>Bacteria</taxon>
        <taxon>Pseudomonadati</taxon>
        <taxon>Pseudomonadota</taxon>
        <taxon>Alphaproteobacteria</taxon>
        <taxon>Sphingomonadales</taxon>
        <taxon>Sphingomonadaceae</taxon>
        <taxon>Sphingobium</taxon>
    </lineage>
</organism>
<feature type="domain" description="UspA" evidence="2">
    <location>
        <begin position="152"/>
        <end position="270"/>
    </location>
</feature>
<proteinExistence type="inferred from homology"/>
<dbReference type="RefSeq" id="WP_304536417.1">
    <property type="nucleotide sequence ID" value="NZ_JAUQOM010000006.1"/>
</dbReference>
<sequence length="271" mass="28363">MTTILLHIHDDLGMESRLQAACDLARAASAHIQCVQVTPMLETIAAGAGDGLGYAPAIAAELHAIDETFRTRIEARFAQEDVAWDWRQMEGDSLPNLLAAAKLADVIVASLPAMGQGGGGDPLPIAADLALGGRTPVLAVPLAAEGWAVTGRALVAWDGSPAAAAALRAAVPLLRLAEAVEIVTIGADGATTFPATDAPAYLARHGIKAQLHVRPHGDRTVEAALRDMITALRADWVVMGAFGHSRWRELIFGGVTRSLLRTAPVPLLLAH</sequence>
<dbReference type="SUPFAM" id="SSF52402">
    <property type="entry name" value="Adenine nucleotide alpha hydrolases-like"/>
    <property type="match status" value="2"/>
</dbReference>
<accession>A0ABT8ZNI3</accession>
<dbReference type="InterPro" id="IPR006015">
    <property type="entry name" value="Universal_stress_UspA"/>
</dbReference>
<dbReference type="EMBL" id="JAUQOM010000006">
    <property type="protein sequence ID" value="MDO7835998.1"/>
    <property type="molecule type" value="Genomic_DNA"/>
</dbReference>
<dbReference type="Proteomes" id="UP001176471">
    <property type="component" value="Unassembled WGS sequence"/>
</dbReference>
<protein>
    <submittedName>
        <fullName evidence="3">Universal stress protein</fullName>
    </submittedName>
</protein>
<dbReference type="PANTHER" id="PTHR46268">
    <property type="entry name" value="STRESS RESPONSE PROTEIN NHAX"/>
    <property type="match status" value="1"/>
</dbReference>
<comment type="similarity">
    <text evidence="1">Belongs to the universal stress protein A family.</text>
</comment>
<dbReference type="CDD" id="cd00293">
    <property type="entry name" value="USP-like"/>
    <property type="match status" value="1"/>
</dbReference>